<accession>A0A1F7GMC2</accession>
<evidence type="ECO:0000313" key="9">
    <source>
        <dbReference type="EMBL" id="OGK19622.1"/>
    </source>
</evidence>
<dbReference type="PANTHER" id="PTHR10986">
    <property type="entry name" value="39S RIBOSOMAL PROTEIN L20"/>
    <property type="match status" value="1"/>
</dbReference>
<dbReference type="GO" id="GO:1990904">
    <property type="term" value="C:ribonucleoprotein complex"/>
    <property type="evidence" value="ECO:0007669"/>
    <property type="project" value="UniProtKB-KW"/>
</dbReference>
<dbReference type="InterPro" id="IPR049946">
    <property type="entry name" value="RIBOSOMAL_L20_CS"/>
</dbReference>
<evidence type="ECO:0000256" key="4">
    <source>
        <dbReference type="ARBA" id="ARBA00022980"/>
    </source>
</evidence>
<evidence type="ECO:0000256" key="7">
    <source>
        <dbReference type="HAMAP-Rule" id="MF_00382"/>
    </source>
</evidence>
<dbReference type="AlphaFoldDB" id="A0A1F7GMC2"/>
<keyword evidence="4 7" id="KW-0689">Ribosomal protein</keyword>
<reference evidence="9 10" key="1">
    <citation type="journal article" date="2016" name="Nat. Commun.">
        <title>Thousands of microbial genomes shed light on interconnected biogeochemical processes in an aquifer system.</title>
        <authorList>
            <person name="Anantharaman K."/>
            <person name="Brown C.T."/>
            <person name="Hug L.A."/>
            <person name="Sharon I."/>
            <person name="Castelle C.J."/>
            <person name="Probst A.J."/>
            <person name="Thomas B.C."/>
            <person name="Singh A."/>
            <person name="Wilkins M.J."/>
            <person name="Karaoz U."/>
            <person name="Brodie E.L."/>
            <person name="Williams K.H."/>
            <person name="Hubbard S.S."/>
            <person name="Banfield J.F."/>
        </authorList>
    </citation>
    <scope>NUCLEOTIDE SEQUENCE [LARGE SCALE GENOMIC DNA]</scope>
</reference>
<dbReference type="EMBL" id="MFZH01000008">
    <property type="protein sequence ID" value="OGK19622.1"/>
    <property type="molecule type" value="Genomic_DNA"/>
</dbReference>
<keyword evidence="5 7" id="KW-0687">Ribonucleoprotein</keyword>
<evidence type="ECO:0000256" key="5">
    <source>
        <dbReference type="ARBA" id="ARBA00023274"/>
    </source>
</evidence>
<keyword evidence="3 7" id="KW-0694">RNA-binding</keyword>
<dbReference type="GO" id="GO:0019843">
    <property type="term" value="F:rRNA binding"/>
    <property type="evidence" value="ECO:0007669"/>
    <property type="project" value="UniProtKB-UniRule"/>
</dbReference>
<protein>
    <recommendedName>
        <fullName evidence="6 7">Large ribosomal subunit protein bL20</fullName>
    </recommendedName>
</protein>
<keyword evidence="2 7" id="KW-0699">rRNA-binding</keyword>
<gene>
    <name evidence="7" type="primary">rplT</name>
    <name evidence="9" type="ORF">A2799_04645</name>
</gene>
<dbReference type="Gene3D" id="1.10.1900.20">
    <property type="entry name" value="Ribosomal protein L20"/>
    <property type="match status" value="1"/>
</dbReference>
<evidence type="ECO:0000256" key="8">
    <source>
        <dbReference type="RuleBase" id="RU000560"/>
    </source>
</evidence>
<dbReference type="Proteomes" id="UP000176850">
    <property type="component" value="Unassembled WGS sequence"/>
</dbReference>
<evidence type="ECO:0000256" key="1">
    <source>
        <dbReference type="ARBA" id="ARBA00007698"/>
    </source>
</evidence>
<dbReference type="GO" id="GO:0000027">
    <property type="term" value="P:ribosomal large subunit assembly"/>
    <property type="evidence" value="ECO:0007669"/>
    <property type="project" value="UniProtKB-UniRule"/>
</dbReference>
<name>A0A1F7GMC2_9BACT</name>
<comment type="function">
    <text evidence="7 8">Binds directly to 23S ribosomal RNA and is necessary for the in vitro assembly process of the 50S ribosomal subunit. It is not involved in the protein synthesizing functions of that subunit.</text>
</comment>
<dbReference type="HAMAP" id="MF_00382">
    <property type="entry name" value="Ribosomal_bL20"/>
    <property type="match status" value="1"/>
</dbReference>
<comment type="similarity">
    <text evidence="1 7 8">Belongs to the bacterial ribosomal protein bL20 family.</text>
</comment>
<dbReference type="SUPFAM" id="SSF74731">
    <property type="entry name" value="Ribosomal protein L20"/>
    <property type="match status" value="1"/>
</dbReference>
<proteinExistence type="inferred from homology"/>
<evidence type="ECO:0000256" key="2">
    <source>
        <dbReference type="ARBA" id="ARBA00022730"/>
    </source>
</evidence>
<dbReference type="Pfam" id="PF00453">
    <property type="entry name" value="Ribosomal_L20"/>
    <property type="match status" value="1"/>
</dbReference>
<sequence>MTRVKGGIKGRASHNKVLKLAKGYRMTRSKHIKSAIEAVLHAGEYAFAGRKDKKSNFRRIWIIRLNAALRTMGLTYSVFIKKLKDKNIELDRKVLSQLAVEEPMLFKKIVEKVNS</sequence>
<dbReference type="CDD" id="cd07026">
    <property type="entry name" value="Ribosomal_L20"/>
    <property type="match status" value="1"/>
</dbReference>
<dbReference type="InterPro" id="IPR035566">
    <property type="entry name" value="Ribosomal_protein_bL20_C"/>
</dbReference>
<dbReference type="GO" id="GO:0006412">
    <property type="term" value="P:translation"/>
    <property type="evidence" value="ECO:0007669"/>
    <property type="project" value="InterPro"/>
</dbReference>
<dbReference type="NCBIfam" id="TIGR01032">
    <property type="entry name" value="rplT_bact"/>
    <property type="match status" value="1"/>
</dbReference>
<evidence type="ECO:0000313" key="10">
    <source>
        <dbReference type="Proteomes" id="UP000176850"/>
    </source>
</evidence>
<dbReference type="GO" id="GO:0005840">
    <property type="term" value="C:ribosome"/>
    <property type="evidence" value="ECO:0007669"/>
    <property type="project" value="UniProtKB-KW"/>
</dbReference>
<dbReference type="FunFam" id="1.10.1900.20:FF:000001">
    <property type="entry name" value="50S ribosomal protein L20"/>
    <property type="match status" value="1"/>
</dbReference>
<comment type="caution">
    <text evidence="9">The sequence shown here is derived from an EMBL/GenBank/DDBJ whole genome shotgun (WGS) entry which is preliminary data.</text>
</comment>
<dbReference type="PRINTS" id="PR00062">
    <property type="entry name" value="RIBOSOMALL20"/>
</dbReference>
<dbReference type="GO" id="GO:0003735">
    <property type="term" value="F:structural constituent of ribosome"/>
    <property type="evidence" value="ECO:0007669"/>
    <property type="project" value="InterPro"/>
</dbReference>
<evidence type="ECO:0000256" key="3">
    <source>
        <dbReference type="ARBA" id="ARBA00022884"/>
    </source>
</evidence>
<organism evidence="9 10">
    <name type="scientific">Candidatus Roizmanbacteria bacterium RIFCSPHIGHO2_01_FULL_39_24</name>
    <dbReference type="NCBI Taxonomy" id="1802032"/>
    <lineage>
        <taxon>Bacteria</taxon>
        <taxon>Candidatus Roizmaniibacteriota</taxon>
    </lineage>
</organism>
<dbReference type="InterPro" id="IPR005813">
    <property type="entry name" value="Ribosomal_bL20"/>
</dbReference>
<dbReference type="PROSITE" id="PS00937">
    <property type="entry name" value="RIBOSOMAL_L20"/>
    <property type="match status" value="1"/>
</dbReference>
<evidence type="ECO:0000256" key="6">
    <source>
        <dbReference type="ARBA" id="ARBA00035172"/>
    </source>
</evidence>
<dbReference type="Gene3D" id="6.10.160.10">
    <property type="match status" value="1"/>
</dbReference>